<dbReference type="Pfam" id="PF12624">
    <property type="entry name" value="VPS13_N"/>
    <property type="match status" value="1"/>
</dbReference>
<feature type="non-terminal residue" evidence="3">
    <location>
        <position position="122"/>
    </location>
</feature>
<dbReference type="PANTHER" id="PTHR16166:SF22">
    <property type="entry name" value="INTERMEMBRANE LIPID TRANSFER PROTEIN VPS13A"/>
    <property type="match status" value="1"/>
</dbReference>
<dbReference type="PANTHER" id="PTHR16166">
    <property type="entry name" value="VACUOLAR PROTEIN SORTING-ASSOCIATED PROTEIN VPS13"/>
    <property type="match status" value="1"/>
</dbReference>
<keyword evidence="4" id="KW-1185">Reference proteome</keyword>
<accession>A0A484GPH3</accession>
<name>A0A484GPH3_SOUCH</name>
<feature type="non-terminal residue" evidence="3">
    <location>
        <position position="1"/>
    </location>
</feature>
<organism evidence="3 4">
    <name type="scientific">Sousa chinensis</name>
    <name type="common">Indo-pacific humpbacked dolphin</name>
    <name type="synonym">Steno chinensis</name>
    <dbReference type="NCBI Taxonomy" id="103600"/>
    <lineage>
        <taxon>Eukaryota</taxon>
        <taxon>Metazoa</taxon>
        <taxon>Chordata</taxon>
        <taxon>Craniata</taxon>
        <taxon>Vertebrata</taxon>
        <taxon>Euteleostomi</taxon>
        <taxon>Mammalia</taxon>
        <taxon>Eutheria</taxon>
        <taxon>Laurasiatheria</taxon>
        <taxon>Artiodactyla</taxon>
        <taxon>Whippomorpha</taxon>
        <taxon>Cetacea</taxon>
        <taxon>Odontoceti</taxon>
        <taxon>Delphinidae</taxon>
        <taxon>Sousa</taxon>
    </lineage>
</organism>
<proteinExistence type="predicted"/>
<dbReference type="Proteomes" id="UP000295264">
    <property type="component" value="Unassembled WGS sequence"/>
</dbReference>
<dbReference type="InterPro" id="IPR026854">
    <property type="entry name" value="VPS13_N"/>
</dbReference>
<keyword evidence="1" id="KW-0813">Transport</keyword>
<reference evidence="3 4" key="1">
    <citation type="journal article" date="2018" name="Genomics">
        <title>Molecular footprints of inshore aquatic adaptation in Indo-Pacific humpback dolphin (Sousa chinensis).</title>
        <authorList>
            <person name="Ming Y."/>
            <person name="Jian J."/>
            <person name="Yu F."/>
            <person name="Yu X."/>
            <person name="Wang J."/>
            <person name="Liu W."/>
        </authorList>
    </citation>
    <scope>NUCLEOTIDE SEQUENCE [LARGE SCALE GENOMIC DNA]</scope>
    <source>
        <strain evidence="3">MY-2018</strain>
        <tissue evidence="3">Skin</tissue>
    </source>
</reference>
<feature type="domain" description="Chorein N-terminal" evidence="2">
    <location>
        <begin position="1"/>
        <end position="121"/>
    </location>
</feature>
<dbReference type="EMBL" id="QWLN02005263">
    <property type="protein sequence ID" value="TEA37565.1"/>
    <property type="molecule type" value="Genomic_DNA"/>
</dbReference>
<evidence type="ECO:0000259" key="2">
    <source>
        <dbReference type="Pfam" id="PF12624"/>
    </source>
</evidence>
<dbReference type="GO" id="GO:0006914">
    <property type="term" value="P:autophagy"/>
    <property type="evidence" value="ECO:0007669"/>
    <property type="project" value="TreeGrafter"/>
</dbReference>
<evidence type="ECO:0000313" key="4">
    <source>
        <dbReference type="Proteomes" id="UP000295264"/>
    </source>
</evidence>
<dbReference type="GO" id="GO:0006623">
    <property type="term" value="P:protein targeting to vacuole"/>
    <property type="evidence" value="ECO:0007669"/>
    <property type="project" value="TreeGrafter"/>
</dbReference>
<dbReference type="AlphaFoldDB" id="A0A484GPH3"/>
<protein>
    <recommendedName>
        <fullName evidence="2">Chorein N-terminal domain-containing protein</fullName>
    </recommendedName>
</protein>
<sequence>VKKAGYRIFREGAQESEDNKGWFSWLWTWSESYTKQQPDLKPGSLEEMLTPEEKTLLYEAIGYSETAVDPTLPKTFEAMKFFVHLKSMSIILREQQQKSELLDIVVEEFSTLIVQRPGAQAV</sequence>
<evidence type="ECO:0000256" key="1">
    <source>
        <dbReference type="ARBA" id="ARBA00022448"/>
    </source>
</evidence>
<evidence type="ECO:0000313" key="3">
    <source>
        <dbReference type="EMBL" id="TEA37565.1"/>
    </source>
</evidence>
<dbReference type="InterPro" id="IPR026847">
    <property type="entry name" value="VPS13"/>
</dbReference>
<comment type="caution">
    <text evidence="3">The sequence shown here is derived from an EMBL/GenBank/DDBJ whole genome shotgun (WGS) entry which is preliminary data.</text>
</comment>
<gene>
    <name evidence="3" type="ORF">DBR06_SOUSAS14910010</name>
</gene>
<dbReference type="GO" id="GO:0045053">
    <property type="term" value="P:protein retention in Golgi apparatus"/>
    <property type="evidence" value="ECO:0007669"/>
    <property type="project" value="TreeGrafter"/>
</dbReference>